<evidence type="ECO:0000313" key="2">
    <source>
        <dbReference type="Proteomes" id="UP001597405"/>
    </source>
</evidence>
<gene>
    <name evidence="1" type="ORF">ACFSOZ_10870</name>
</gene>
<protein>
    <recommendedName>
        <fullName evidence="3">Non-haem dioxygenase N-terminal domain-containing protein</fullName>
    </recommendedName>
</protein>
<organism evidence="1 2">
    <name type="scientific">Mesorhizobium newzealandense</name>
    <dbReference type="NCBI Taxonomy" id="1300302"/>
    <lineage>
        <taxon>Bacteria</taxon>
        <taxon>Pseudomonadati</taxon>
        <taxon>Pseudomonadota</taxon>
        <taxon>Alphaproteobacteria</taxon>
        <taxon>Hyphomicrobiales</taxon>
        <taxon>Phyllobacteriaceae</taxon>
        <taxon>Mesorhizobium</taxon>
    </lineage>
</organism>
<evidence type="ECO:0000313" key="1">
    <source>
        <dbReference type="EMBL" id="MFD1983172.1"/>
    </source>
</evidence>
<proteinExistence type="predicted"/>
<dbReference type="Gene3D" id="2.60.120.330">
    <property type="entry name" value="B-lactam Antibiotic, Isopenicillin N Synthase, Chain"/>
    <property type="match status" value="1"/>
</dbReference>
<evidence type="ECO:0008006" key="3">
    <source>
        <dbReference type="Google" id="ProtNLM"/>
    </source>
</evidence>
<comment type="caution">
    <text evidence="1">The sequence shown here is derived from an EMBL/GenBank/DDBJ whole genome shotgun (WGS) entry which is preliminary data.</text>
</comment>
<reference evidence="2" key="1">
    <citation type="journal article" date="2019" name="Int. J. Syst. Evol. Microbiol.">
        <title>The Global Catalogue of Microorganisms (GCM) 10K type strain sequencing project: providing services to taxonomists for standard genome sequencing and annotation.</title>
        <authorList>
            <consortium name="The Broad Institute Genomics Platform"/>
            <consortium name="The Broad Institute Genome Sequencing Center for Infectious Disease"/>
            <person name="Wu L."/>
            <person name="Ma J."/>
        </authorList>
    </citation>
    <scope>NUCLEOTIDE SEQUENCE [LARGE SCALE GENOMIC DNA]</scope>
    <source>
        <strain evidence="2">CGMCC 1.16225</strain>
    </source>
</reference>
<dbReference type="EMBL" id="JBHUGZ010000007">
    <property type="protein sequence ID" value="MFD1983172.1"/>
    <property type="molecule type" value="Genomic_DNA"/>
</dbReference>
<keyword evidence="2" id="KW-1185">Reference proteome</keyword>
<dbReference type="InterPro" id="IPR027443">
    <property type="entry name" value="IPNS-like_sf"/>
</dbReference>
<dbReference type="SUPFAM" id="SSF51197">
    <property type="entry name" value="Clavaminate synthase-like"/>
    <property type="match status" value="1"/>
</dbReference>
<dbReference type="Proteomes" id="UP001597405">
    <property type="component" value="Unassembled WGS sequence"/>
</dbReference>
<accession>A0ABW4U9C9</accession>
<dbReference type="RefSeq" id="WP_379097135.1">
    <property type="nucleotide sequence ID" value="NZ_JBHUGZ010000007.1"/>
</dbReference>
<name>A0ABW4U9C9_9HYPH</name>
<sequence length="239" mass="26142">MTPDIETIGIADLFGPPSSARDRTDARITAAASGIGFMAVRDFPGDGWLTPERRAQLLRIFALPDDEKQKLLRWNFDRTKKNVYRGWFPLQPAAPSYKEGIDMGPDLANPGLVDAAHIPVSEDPLCEPTPLPAEDALPGWRAAAADYYRAMETVGNALMRSTAHGLGLPEPIFDACFEGGISTLRLIRYPCGTPMPASTPAGRIFRWCTRARRAPSSAASMPIPASSRCWRRTASRACR</sequence>